<keyword evidence="2" id="KW-1185">Reference proteome</keyword>
<evidence type="ECO:0000313" key="1">
    <source>
        <dbReference type="EMBL" id="KAI0067616.1"/>
    </source>
</evidence>
<protein>
    <submittedName>
        <fullName evidence="1">Uncharacterized protein</fullName>
    </submittedName>
</protein>
<comment type="caution">
    <text evidence="1">The sequence shown here is derived from an EMBL/GenBank/DDBJ whole genome shotgun (WGS) entry which is preliminary data.</text>
</comment>
<evidence type="ECO:0000313" key="2">
    <source>
        <dbReference type="Proteomes" id="UP000814140"/>
    </source>
</evidence>
<organism evidence="1 2">
    <name type="scientific">Artomyces pyxidatus</name>
    <dbReference type="NCBI Taxonomy" id="48021"/>
    <lineage>
        <taxon>Eukaryota</taxon>
        <taxon>Fungi</taxon>
        <taxon>Dikarya</taxon>
        <taxon>Basidiomycota</taxon>
        <taxon>Agaricomycotina</taxon>
        <taxon>Agaricomycetes</taxon>
        <taxon>Russulales</taxon>
        <taxon>Auriscalpiaceae</taxon>
        <taxon>Artomyces</taxon>
    </lineage>
</organism>
<gene>
    <name evidence="1" type="ORF">BV25DRAFT_1819002</name>
</gene>
<reference evidence="1" key="2">
    <citation type="journal article" date="2022" name="New Phytol.">
        <title>Evolutionary transition to the ectomycorrhizal habit in the genomes of a hyperdiverse lineage of mushroom-forming fungi.</title>
        <authorList>
            <person name="Looney B."/>
            <person name="Miyauchi S."/>
            <person name="Morin E."/>
            <person name="Drula E."/>
            <person name="Courty P.E."/>
            <person name="Kohler A."/>
            <person name="Kuo A."/>
            <person name="LaButti K."/>
            <person name="Pangilinan J."/>
            <person name="Lipzen A."/>
            <person name="Riley R."/>
            <person name="Andreopoulos W."/>
            <person name="He G."/>
            <person name="Johnson J."/>
            <person name="Nolan M."/>
            <person name="Tritt A."/>
            <person name="Barry K.W."/>
            <person name="Grigoriev I.V."/>
            <person name="Nagy L.G."/>
            <person name="Hibbett D."/>
            <person name="Henrissat B."/>
            <person name="Matheny P.B."/>
            <person name="Labbe J."/>
            <person name="Martin F.M."/>
        </authorList>
    </citation>
    <scope>NUCLEOTIDE SEQUENCE</scope>
    <source>
        <strain evidence="1">HHB10654</strain>
    </source>
</reference>
<proteinExistence type="predicted"/>
<reference evidence="1" key="1">
    <citation type="submission" date="2021-03" db="EMBL/GenBank/DDBJ databases">
        <authorList>
            <consortium name="DOE Joint Genome Institute"/>
            <person name="Ahrendt S."/>
            <person name="Looney B.P."/>
            <person name="Miyauchi S."/>
            <person name="Morin E."/>
            <person name="Drula E."/>
            <person name="Courty P.E."/>
            <person name="Chicoki N."/>
            <person name="Fauchery L."/>
            <person name="Kohler A."/>
            <person name="Kuo A."/>
            <person name="Labutti K."/>
            <person name="Pangilinan J."/>
            <person name="Lipzen A."/>
            <person name="Riley R."/>
            <person name="Andreopoulos W."/>
            <person name="He G."/>
            <person name="Johnson J."/>
            <person name="Barry K.W."/>
            <person name="Grigoriev I.V."/>
            <person name="Nagy L."/>
            <person name="Hibbett D."/>
            <person name="Henrissat B."/>
            <person name="Matheny P.B."/>
            <person name="Labbe J."/>
            <person name="Martin F."/>
        </authorList>
    </citation>
    <scope>NUCLEOTIDE SEQUENCE</scope>
    <source>
        <strain evidence="1">HHB10654</strain>
    </source>
</reference>
<name>A0ACB8TGP8_9AGAM</name>
<dbReference type="Proteomes" id="UP000814140">
    <property type="component" value="Unassembled WGS sequence"/>
</dbReference>
<accession>A0ACB8TGP8</accession>
<dbReference type="EMBL" id="MU277189">
    <property type="protein sequence ID" value="KAI0067616.1"/>
    <property type="molecule type" value="Genomic_DNA"/>
</dbReference>
<sequence length="476" mass="50795">MRQQLHDLSGQTLTTYHNSGSSYPETGMGSNSLGRIVQGSLCCGFHGRTPSLPSVKATSASLNSPLDSPAQSTIPRTHLLFLPFSTACRPLDALTSSTPTASHLPPSSMRFSVVPPSPSLSEMSSSASTCSSVEGSVCDPSEIDTGYFPFTSRIWNGLGLFFNKADAATAKAKGLYEIEAVKVTSNGEDIANLPLSPSEKDVDMDDATDSSWLPSLPLGETIMAYVEAMRAGSEGPSCPEQDLETERYSRWDCFNVRSSQAPEGHTDAPLSESLDMVGVCQDVCSPGGQAAPGTSGEHADIAVPSPVPHASNTLAHQTFQAVSEEAGEAPVVHEDDSSSNDESDSLHSNVLESEAAQSEAHTAPTSVSSNSSDRSGVIRSKGVARSRRREIMSTTKEREVSSWARKVRESRQIMAAEEIPLNDHIPTPGKPYMRTIPLPYIEGESLSIATIGALDTFDVSQHMRMLNWIAGVQDAF</sequence>